<name>M5RNX6_9BACT</name>
<dbReference type="EMBL" id="ANOG01000285">
    <property type="protein sequence ID" value="EMI21033.1"/>
    <property type="molecule type" value="Genomic_DNA"/>
</dbReference>
<gene>
    <name evidence="1" type="ORF">RMSM_02033</name>
</gene>
<proteinExistence type="predicted"/>
<evidence type="ECO:0000313" key="1">
    <source>
        <dbReference type="EMBL" id="EMI21033.1"/>
    </source>
</evidence>
<dbReference type="PATRIC" id="fig|1265738.3.peg.2035"/>
<dbReference type="Proteomes" id="UP000011991">
    <property type="component" value="Unassembled WGS sequence"/>
</dbReference>
<sequence length="58" mass="6327">MPDLRVAAIRPTRCDRGAINDNGHDANVLVNSLSPRMPDLRVAAIRPTGRGRWGMMGT</sequence>
<keyword evidence="2" id="KW-1185">Reference proteome</keyword>
<evidence type="ECO:0000313" key="2">
    <source>
        <dbReference type="Proteomes" id="UP000011991"/>
    </source>
</evidence>
<dbReference type="AlphaFoldDB" id="M5RNX6"/>
<reference evidence="1 2" key="1">
    <citation type="journal article" date="2013" name="Mar. Genomics">
        <title>Expression of sulfatases in Rhodopirellula baltica and the diversity of sulfatases in the genus Rhodopirellula.</title>
        <authorList>
            <person name="Wegner C.E."/>
            <person name="Richter-Heitmann T."/>
            <person name="Klindworth A."/>
            <person name="Klockow C."/>
            <person name="Richter M."/>
            <person name="Achstetter T."/>
            <person name="Glockner F.O."/>
            <person name="Harder J."/>
        </authorList>
    </citation>
    <scope>NUCLEOTIDE SEQUENCE [LARGE SCALE GENOMIC DNA]</scope>
    <source>
        <strain evidence="1 2">SM1</strain>
    </source>
</reference>
<comment type="caution">
    <text evidence="1">The sequence shown here is derived from an EMBL/GenBank/DDBJ whole genome shotgun (WGS) entry which is preliminary data.</text>
</comment>
<organism evidence="1 2">
    <name type="scientific">Rhodopirellula maiorica SM1</name>
    <dbReference type="NCBI Taxonomy" id="1265738"/>
    <lineage>
        <taxon>Bacteria</taxon>
        <taxon>Pseudomonadati</taxon>
        <taxon>Planctomycetota</taxon>
        <taxon>Planctomycetia</taxon>
        <taxon>Pirellulales</taxon>
        <taxon>Pirellulaceae</taxon>
        <taxon>Novipirellula</taxon>
    </lineage>
</organism>
<protein>
    <submittedName>
        <fullName evidence="1">Uncharacterized protein</fullName>
    </submittedName>
</protein>
<accession>M5RNX6</accession>